<dbReference type="Proteomes" id="UP000053831">
    <property type="component" value="Unassembled WGS sequence"/>
</dbReference>
<accession>A0A0M9VU72</accession>
<protein>
    <submittedName>
        <fullName evidence="2">Uncharacterized protein</fullName>
    </submittedName>
</protein>
<feature type="compositionally biased region" description="Polar residues" evidence="1">
    <location>
        <begin position="24"/>
        <end position="33"/>
    </location>
</feature>
<name>A0A0M9VU72_ESCWE</name>
<evidence type="ECO:0000313" key="3">
    <source>
        <dbReference type="Proteomes" id="UP000053831"/>
    </source>
</evidence>
<dbReference type="OrthoDB" id="4897061at2759"/>
<evidence type="ECO:0000313" key="2">
    <source>
        <dbReference type="EMBL" id="KOS19602.1"/>
    </source>
</evidence>
<feature type="region of interest" description="Disordered" evidence="1">
    <location>
        <begin position="1"/>
        <end position="195"/>
    </location>
</feature>
<proteinExistence type="predicted"/>
<feature type="region of interest" description="Disordered" evidence="1">
    <location>
        <begin position="324"/>
        <end position="443"/>
    </location>
</feature>
<keyword evidence="3" id="KW-1185">Reference proteome</keyword>
<evidence type="ECO:0000256" key="1">
    <source>
        <dbReference type="SAM" id="MobiDB-lite"/>
    </source>
</evidence>
<organism evidence="2 3">
    <name type="scientific">Escovopsis weberi</name>
    <dbReference type="NCBI Taxonomy" id="150374"/>
    <lineage>
        <taxon>Eukaryota</taxon>
        <taxon>Fungi</taxon>
        <taxon>Dikarya</taxon>
        <taxon>Ascomycota</taxon>
        <taxon>Pezizomycotina</taxon>
        <taxon>Sordariomycetes</taxon>
        <taxon>Hypocreomycetidae</taxon>
        <taxon>Hypocreales</taxon>
        <taxon>Hypocreaceae</taxon>
        <taxon>Escovopsis</taxon>
    </lineage>
</organism>
<dbReference type="EMBL" id="LGSR01000020">
    <property type="protein sequence ID" value="KOS19602.1"/>
    <property type="molecule type" value="Genomic_DNA"/>
</dbReference>
<feature type="region of interest" description="Disordered" evidence="1">
    <location>
        <begin position="219"/>
        <end position="240"/>
    </location>
</feature>
<reference evidence="2 3" key="1">
    <citation type="submission" date="2015-07" db="EMBL/GenBank/DDBJ databases">
        <title>The genome of the fungus Escovopsis weberi, a specialized disease agent of ant agriculture.</title>
        <authorList>
            <person name="de Man T.J."/>
            <person name="Stajich J.E."/>
            <person name="Kubicek C.P."/>
            <person name="Chenthamara K."/>
            <person name="Atanasova L."/>
            <person name="Druzhinina I.S."/>
            <person name="Birnbaum S."/>
            <person name="Barribeau S.M."/>
            <person name="Teiling C."/>
            <person name="Suen G."/>
            <person name="Currie C."/>
            <person name="Gerardo N.M."/>
        </authorList>
    </citation>
    <scope>NUCLEOTIDE SEQUENCE [LARGE SCALE GENOMIC DNA]</scope>
</reference>
<feature type="compositionally biased region" description="Low complexity" evidence="1">
    <location>
        <begin position="120"/>
        <end position="136"/>
    </location>
</feature>
<feature type="compositionally biased region" description="Low complexity" evidence="1">
    <location>
        <begin position="348"/>
        <end position="369"/>
    </location>
</feature>
<gene>
    <name evidence="2" type="ORF">ESCO_000876</name>
</gene>
<feature type="compositionally biased region" description="Low complexity" evidence="1">
    <location>
        <begin position="226"/>
        <end position="235"/>
    </location>
</feature>
<dbReference type="AlphaFoldDB" id="A0A0M9VU72"/>
<feature type="compositionally biased region" description="Low complexity" evidence="1">
    <location>
        <begin position="69"/>
        <end position="90"/>
    </location>
</feature>
<feature type="compositionally biased region" description="Low complexity" evidence="1">
    <location>
        <begin position="169"/>
        <end position="178"/>
    </location>
</feature>
<comment type="caution">
    <text evidence="2">The sequence shown here is derived from an EMBL/GenBank/DDBJ whole genome shotgun (WGS) entry which is preliminary data.</text>
</comment>
<sequence>MATETDMRRIRATSEGSGLARPSTWESATSPTLVNVYARKPLPPLPSVQNSPLKGSPVPAPLNVRKNPSRQNNQSPRSSPSSNSSTSPKSVGYPSIETGRAVSAATPSPTKGFGHDAPATSPNRPSSRRSTVSTNPARKSGSKKVLQLIGQDVDVMLGGAAQKREHHPSNPLKNPSNSLKKKPSRSSSSGSMRGFDLISPNLHIVSRIPEEDAVPGLEADKDGVSSHHSSMLSMSPQALTPGSAKIDRAFRDVECDGSQHCYCPLHQDAAALDAEELADTDVLGEYHKFAAELAASTESPTSSPAAEAAESRVKRMSNFLSFSANAQFSRRRNRPNSIEPHPAHKSLSRSASGGLSGGSSSAPVPSTVSEQPELSPDAFLRPRTGIASEHGANASPNGAMVRPHSAFDADSEDERKGRSRWRRDRARDESVRPRAWSKTGDQMRDLLTSAKDKARGLPVSKAEKRRELLRSEIRVLAAA</sequence>